<evidence type="ECO:0000256" key="1">
    <source>
        <dbReference type="ARBA" id="ARBA00000707"/>
    </source>
</evidence>
<dbReference type="EC" id="3.4.19.12" evidence="8"/>
<name>A0ABP0KAC0_9DINO</name>
<evidence type="ECO:0000259" key="10">
    <source>
        <dbReference type="PROSITE" id="PS52048"/>
    </source>
</evidence>
<dbReference type="Gene3D" id="3.30.479.30">
    <property type="entry name" value="Band 7 domain"/>
    <property type="match status" value="1"/>
</dbReference>
<evidence type="ECO:0000256" key="3">
    <source>
        <dbReference type="ARBA" id="ARBA00022670"/>
    </source>
</evidence>
<evidence type="ECO:0000256" key="5">
    <source>
        <dbReference type="ARBA" id="ARBA00022801"/>
    </source>
</evidence>
<evidence type="ECO:0000256" key="7">
    <source>
        <dbReference type="PROSITE-ProRule" id="PRU01393"/>
    </source>
</evidence>
<accession>A0ABP0KAC0</accession>
<dbReference type="Gene3D" id="3.40.532.10">
    <property type="entry name" value="Peptidase C12, ubiquitin carboxyl-terminal hydrolase"/>
    <property type="match status" value="1"/>
</dbReference>
<dbReference type="InterPro" id="IPR036959">
    <property type="entry name" value="Peptidase_C12_UCH_sf"/>
</dbReference>
<dbReference type="PANTHER" id="PTHR10589:SF17">
    <property type="entry name" value="UBIQUITIN CARBOXYL-TERMINAL HYDROLASE"/>
    <property type="match status" value="1"/>
</dbReference>
<organism evidence="11 12">
    <name type="scientific">Durusdinium trenchii</name>
    <dbReference type="NCBI Taxonomy" id="1381693"/>
    <lineage>
        <taxon>Eukaryota</taxon>
        <taxon>Sar</taxon>
        <taxon>Alveolata</taxon>
        <taxon>Dinophyceae</taxon>
        <taxon>Suessiales</taxon>
        <taxon>Symbiodiniaceae</taxon>
        <taxon>Durusdinium</taxon>
    </lineage>
</organism>
<evidence type="ECO:0000256" key="9">
    <source>
        <dbReference type="SAM" id="MobiDB-lite"/>
    </source>
</evidence>
<feature type="compositionally biased region" description="Low complexity" evidence="9">
    <location>
        <begin position="168"/>
        <end position="184"/>
    </location>
</feature>
<keyword evidence="5 8" id="KW-0378">Hydrolase</keyword>
<evidence type="ECO:0000256" key="6">
    <source>
        <dbReference type="ARBA" id="ARBA00022807"/>
    </source>
</evidence>
<comment type="similarity">
    <text evidence="2 7 8">Belongs to the peptidase C12 family.</text>
</comment>
<comment type="caution">
    <text evidence="7">Lacks conserved residue(s) required for the propagation of feature annotation.</text>
</comment>
<keyword evidence="4 8" id="KW-0833">Ubl conjugation pathway</keyword>
<evidence type="ECO:0000313" key="12">
    <source>
        <dbReference type="Proteomes" id="UP001642484"/>
    </source>
</evidence>
<gene>
    <name evidence="11" type="ORF">CCMP2556_LOCUS15100</name>
</gene>
<dbReference type="Pfam" id="PF01145">
    <property type="entry name" value="Band_7"/>
    <property type="match status" value="1"/>
</dbReference>
<evidence type="ECO:0000256" key="2">
    <source>
        <dbReference type="ARBA" id="ARBA00009326"/>
    </source>
</evidence>
<reference evidence="11 12" key="1">
    <citation type="submission" date="2024-02" db="EMBL/GenBank/DDBJ databases">
        <authorList>
            <person name="Chen Y."/>
            <person name="Shah S."/>
            <person name="Dougan E. K."/>
            <person name="Thang M."/>
            <person name="Chan C."/>
        </authorList>
    </citation>
    <scope>NUCLEOTIDE SEQUENCE [LARGE SCALE GENOMIC DNA]</scope>
</reference>
<comment type="caution">
    <text evidence="11">The sequence shown here is derived from an EMBL/GenBank/DDBJ whole genome shotgun (WGS) entry which is preliminary data.</text>
</comment>
<sequence length="490" mass="53466">MEAVDELAKINDQLRKQGAGSTGPWLALESNPQIFTDFGHRIGLPTTLEFCDVLGLDPELLQLVPPAVACVLLFPCSEPIYAARRVQDLALREGRCHLGASVATEPDLFFLKQVIGFGNACGTIACLHAISNCRAWISLRGPLETFVCSQASASPKHRGEALLEDTTLRSSSESAAASTAAQTALPDRDGPPLDHHFAAFVRSRNFLTGNISEKAERGGIHFLGPLKTFFTVPAGQGTLQWSWKSGDRPPVQTRTGADPQDPDSGGQPISISCAVQVRFVPDMIQRVYLSFGSFEAARQRYLLLAGNVVSNTAQEYTPTDFWSKRDVIAARMLYKINHTLWHQGYVEAMQFEIMKVDFAKQFEDSITAVQVAEQAKVVNEYEQQVQQVVQHISVLQSENQAAIANISAGAEAKAKEIKAAARRDAFNLKQGMKAQKYAELRKALELSPSQMGEYFKVKSVQGQSSQGKVVVGLPSVGKSSMKDHSVSGEL</sequence>
<dbReference type="Proteomes" id="UP001642484">
    <property type="component" value="Unassembled WGS sequence"/>
</dbReference>
<dbReference type="InterPro" id="IPR036013">
    <property type="entry name" value="Band_7/SPFH_dom_sf"/>
</dbReference>
<feature type="region of interest" description="Disordered" evidence="9">
    <location>
        <begin position="242"/>
        <end position="267"/>
    </location>
</feature>
<keyword evidence="12" id="KW-1185">Reference proteome</keyword>
<dbReference type="SUPFAM" id="SSF54001">
    <property type="entry name" value="Cysteine proteinases"/>
    <property type="match status" value="1"/>
</dbReference>
<feature type="region of interest" description="Disordered" evidence="9">
    <location>
        <begin position="165"/>
        <end position="191"/>
    </location>
</feature>
<evidence type="ECO:0000256" key="8">
    <source>
        <dbReference type="RuleBase" id="RU361215"/>
    </source>
</evidence>
<dbReference type="EMBL" id="CAXAMN010007847">
    <property type="protein sequence ID" value="CAK9023092.1"/>
    <property type="molecule type" value="Genomic_DNA"/>
</dbReference>
<dbReference type="InterPro" id="IPR001578">
    <property type="entry name" value="Peptidase_C12_UCH"/>
</dbReference>
<dbReference type="PROSITE" id="PS52048">
    <property type="entry name" value="UCH_DOMAIN"/>
    <property type="match status" value="1"/>
</dbReference>
<dbReference type="PANTHER" id="PTHR10589">
    <property type="entry name" value="UBIQUITIN CARBOXYL-TERMINAL HYDROLASE"/>
    <property type="match status" value="1"/>
</dbReference>
<dbReference type="PRINTS" id="PR00707">
    <property type="entry name" value="UBCTHYDRLASE"/>
</dbReference>
<comment type="catalytic activity">
    <reaction evidence="1 8">
        <text>Thiol-dependent hydrolysis of ester, thioester, amide, peptide and isopeptide bonds formed by the C-terminal Gly of ubiquitin (a 76-residue protein attached to proteins as an intracellular targeting signal).</text>
        <dbReference type="EC" id="3.4.19.12"/>
    </reaction>
</comment>
<protein>
    <recommendedName>
        <fullName evidence="8">Ubiquitin carboxyl-terminal hydrolase</fullName>
        <ecNumber evidence="8">3.4.19.12</ecNumber>
    </recommendedName>
</protein>
<dbReference type="InterPro" id="IPR001107">
    <property type="entry name" value="Band_7"/>
</dbReference>
<evidence type="ECO:0000313" key="11">
    <source>
        <dbReference type="EMBL" id="CAK9023092.1"/>
    </source>
</evidence>
<evidence type="ECO:0000256" key="4">
    <source>
        <dbReference type="ARBA" id="ARBA00022786"/>
    </source>
</evidence>
<dbReference type="InterPro" id="IPR038765">
    <property type="entry name" value="Papain-like_cys_pep_sf"/>
</dbReference>
<proteinExistence type="inferred from homology"/>
<keyword evidence="3 8" id="KW-0645">Protease</keyword>
<dbReference type="Pfam" id="PF01088">
    <property type="entry name" value="Peptidase_C12"/>
    <property type="match status" value="1"/>
</dbReference>
<keyword evidence="6 8" id="KW-0788">Thiol protease</keyword>
<feature type="domain" description="UCH catalytic" evidence="10">
    <location>
        <begin position="24"/>
        <end position="276"/>
    </location>
</feature>